<keyword evidence="1" id="KW-0808">Transferase</keyword>
<dbReference type="PANTHER" id="PTHR24348:SF22">
    <property type="entry name" value="NON-SPECIFIC SERINE_THREONINE PROTEIN KINASE"/>
    <property type="match status" value="1"/>
</dbReference>
<dbReference type="GO" id="GO:0000045">
    <property type="term" value="P:autophagosome assembly"/>
    <property type="evidence" value="ECO:0007669"/>
    <property type="project" value="TreeGrafter"/>
</dbReference>
<feature type="binding site" evidence="5">
    <location>
        <position position="44"/>
    </location>
    <ligand>
        <name>ATP</name>
        <dbReference type="ChEBI" id="CHEBI:30616"/>
    </ligand>
</feature>
<dbReference type="CDD" id="cd14014">
    <property type="entry name" value="STKc_PknB_like"/>
    <property type="match status" value="1"/>
</dbReference>
<dbReference type="GO" id="GO:0000407">
    <property type="term" value="C:phagophore assembly site"/>
    <property type="evidence" value="ECO:0007669"/>
    <property type="project" value="TreeGrafter"/>
</dbReference>
<feature type="domain" description="Protein kinase" evidence="7">
    <location>
        <begin position="15"/>
        <end position="238"/>
    </location>
</feature>
<dbReference type="OMA" id="RIPYDYK"/>
<dbReference type="InterPro" id="IPR011009">
    <property type="entry name" value="Kinase-like_dom_sf"/>
</dbReference>
<dbReference type="GO" id="GO:0010506">
    <property type="term" value="P:regulation of autophagy"/>
    <property type="evidence" value="ECO:0007669"/>
    <property type="project" value="InterPro"/>
</dbReference>
<dbReference type="Pfam" id="PF00069">
    <property type="entry name" value="Pkinase"/>
    <property type="match status" value="1"/>
</dbReference>
<evidence type="ECO:0000256" key="4">
    <source>
        <dbReference type="ARBA" id="ARBA00022840"/>
    </source>
</evidence>
<dbReference type="InterPro" id="IPR045269">
    <property type="entry name" value="Atg1-like"/>
</dbReference>
<keyword evidence="4 5" id="KW-0067">ATP-binding</keyword>
<dbReference type="Gene3D" id="1.10.510.10">
    <property type="entry name" value="Transferase(Phosphotransferase) domain 1"/>
    <property type="match status" value="1"/>
</dbReference>
<dbReference type="PROSITE" id="PS00107">
    <property type="entry name" value="PROTEIN_KINASE_ATP"/>
    <property type="match status" value="1"/>
</dbReference>
<dbReference type="GO" id="GO:0005776">
    <property type="term" value="C:autophagosome"/>
    <property type="evidence" value="ECO:0007669"/>
    <property type="project" value="TreeGrafter"/>
</dbReference>
<dbReference type="GO" id="GO:0005524">
    <property type="term" value="F:ATP binding"/>
    <property type="evidence" value="ECO:0007669"/>
    <property type="project" value="UniProtKB-UniRule"/>
</dbReference>
<evidence type="ECO:0000259" key="7">
    <source>
        <dbReference type="PROSITE" id="PS50011"/>
    </source>
</evidence>
<keyword evidence="3" id="KW-0418">Kinase</keyword>
<dbReference type="InterPro" id="IPR000719">
    <property type="entry name" value="Prot_kinase_dom"/>
</dbReference>
<keyword evidence="2 5" id="KW-0547">Nucleotide-binding</keyword>
<dbReference type="GO" id="GO:0005829">
    <property type="term" value="C:cytosol"/>
    <property type="evidence" value="ECO:0007669"/>
    <property type="project" value="TreeGrafter"/>
</dbReference>
<reference evidence="8" key="1">
    <citation type="submission" date="2019-09" db="EMBL/GenBank/DDBJ databases">
        <authorList>
            <person name="Zhang L."/>
        </authorList>
    </citation>
    <scope>NUCLEOTIDE SEQUENCE</scope>
</reference>
<dbReference type="GO" id="GO:0004674">
    <property type="term" value="F:protein serine/threonine kinase activity"/>
    <property type="evidence" value="ECO:0007669"/>
    <property type="project" value="UniProtKB-KW"/>
</dbReference>
<dbReference type="InterPro" id="IPR008271">
    <property type="entry name" value="Ser/Thr_kinase_AS"/>
</dbReference>
<proteinExistence type="inferred from homology"/>
<evidence type="ECO:0000256" key="6">
    <source>
        <dbReference type="RuleBase" id="RU000304"/>
    </source>
</evidence>
<gene>
    <name evidence="8" type="ORF">NYM_LOCUS29216</name>
</gene>
<accession>A0A5K1HBW4</accession>
<evidence type="ECO:0000256" key="1">
    <source>
        <dbReference type="ARBA" id="ARBA00022679"/>
    </source>
</evidence>
<keyword evidence="6" id="KW-0723">Serine/threonine-protein kinase</keyword>
<dbReference type="SUPFAM" id="SSF56112">
    <property type="entry name" value="Protein kinase-like (PK-like)"/>
    <property type="match status" value="1"/>
</dbReference>
<dbReference type="GO" id="GO:0016020">
    <property type="term" value="C:membrane"/>
    <property type="evidence" value="ECO:0007669"/>
    <property type="project" value="TreeGrafter"/>
</dbReference>
<dbReference type="EMBL" id="LR721932">
    <property type="protein sequence ID" value="VVW85385.1"/>
    <property type="molecule type" value="Genomic_DNA"/>
</dbReference>
<evidence type="ECO:0000313" key="8">
    <source>
        <dbReference type="EMBL" id="VVW85385.1"/>
    </source>
</evidence>
<evidence type="ECO:0000256" key="5">
    <source>
        <dbReference type="PROSITE-ProRule" id="PRU10141"/>
    </source>
</evidence>
<comment type="similarity">
    <text evidence="6">Belongs to the protein kinase superfamily.</text>
</comment>
<dbReference type="PROSITE" id="PS50011">
    <property type="entry name" value="PROTEIN_KINASE_DOM"/>
    <property type="match status" value="1"/>
</dbReference>
<dbReference type="InterPro" id="IPR017441">
    <property type="entry name" value="Protein_kinase_ATP_BS"/>
</dbReference>
<dbReference type="PANTHER" id="PTHR24348">
    <property type="entry name" value="SERINE/THREONINE-PROTEIN KINASE UNC-51-RELATED"/>
    <property type="match status" value="1"/>
</dbReference>
<sequence length="238" mass="27469">MEANEEFPFGDKFDWKNKIFLGEGSYGRVFKVKSLQDGQFYAIKQMRMEEFNQDPTLMASLKGEIQITMDVNSDHTVKMLDAKIGKNYTYMILELCDTDLRKELASRKFTEPECVAIFEEIMMGFNVLVHKGYIHRDIKPANTLVKNHHYKVADFGFACKADILGRKKLTDICGTPIYMAPQLLKNEPYTAKSDIWSLGLMLYEMIFGYAPWPCRSLEEYLSGIYHKSLSFPYNAKIG</sequence>
<name>A0A5K1HBW4_9MAGN</name>
<dbReference type="AlphaFoldDB" id="A0A5K1HBW4"/>
<evidence type="ECO:0000256" key="2">
    <source>
        <dbReference type="ARBA" id="ARBA00022741"/>
    </source>
</evidence>
<dbReference type="SMART" id="SM00220">
    <property type="entry name" value="S_TKc"/>
    <property type="match status" value="1"/>
</dbReference>
<dbReference type="OrthoDB" id="193931at2759"/>
<evidence type="ECO:0000256" key="3">
    <source>
        <dbReference type="ARBA" id="ARBA00022777"/>
    </source>
</evidence>
<organism evidence="8">
    <name type="scientific">Nymphaea colorata</name>
    <name type="common">pocket water lily</name>
    <dbReference type="NCBI Taxonomy" id="210225"/>
    <lineage>
        <taxon>Eukaryota</taxon>
        <taxon>Viridiplantae</taxon>
        <taxon>Streptophyta</taxon>
        <taxon>Embryophyta</taxon>
        <taxon>Tracheophyta</taxon>
        <taxon>Spermatophyta</taxon>
        <taxon>Magnoliopsida</taxon>
        <taxon>Nymphaeales</taxon>
        <taxon>Nymphaeaceae</taxon>
        <taxon>Nymphaea</taxon>
    </lineage>
</organism>
<protein>
    <recommendedName>
        <fullName evidence="7">Protein kinase domain-containing protein</fullName>
    </recommendedName>
</protein>
<dbReference type="PROSITE" id="PS00108">
    <property type="entry name" value="PROTEIN_KINASE_ST"/>
    <property type="match status" value="1"/>
</dbReference>